<comment type="caution">
    <text evidence="6">The sequence shown here is derived from an EMBL/GenBank/DDBJ whole genome shotgun (WGS) entry which is preliminary data.</text>
</comment>
<keyword evidence="2 4" id="KW-1133">Transmembrane helix</keyword>
<feature type="transmembrane region" description="Helical" evidence="4">
    <location>
        <begin position="165"/>
        <end position="185"/>
    </location>
</feature>
<keyword evidence="1 4" id="KW-0812">Transmembrane</keyword>
<evidence type="ECO:0000259" key="5">
    <source>
        <dbReference type="PROSITE" id="PS50850"/>
    </source>
</evidence>
<dbReference type="PANTHER" id="PTHR11360">
    <property type="entry name" value="MONOCARBOXYLATE TRANSPORTER"/>
    <property type="match status" value="1"/>
</dbReference>
<dbReference type="Pfam" id="PF07690">
    <property type="entry name" value="MFS_1"/>
    <property type="match status" value="1"/>
</dbReference>
<accession>A0ABS8CSK0</accession>
<dbReference type="Proteomes" id="UP001198571">
    <property type="component" value="Unassembled WGS sequence"/>
</dbReference>
<feature type="transmembrane region" description="Helical" evidence="4">
    <location>
        <begin position="364"/>
        <end position="387"/>
    </location>
</feature>
<evidence type="ECO:0000256" key="3">
    <source>
        <dbReference type="ARBA" id="ARBA00023136"/>
    </source>
</evidence>
<gene>
    <name evidence="6" type="ORF">H0485_20455</name>
</gene>
<evidence type="ECO:0000256" key="4">
    <source>
        <dbReference type="SAM" id="Phobius"/>
    </source>
</evidence>
<evidence type="ECO:0000313" key="6">
    <source>
        <dbReference type="EMBL" id="MCB5412343.1"/>
    </source>
</evidence>
<feature type="transmembrane region" description="Helical" evidence="4">
    <location>
        <begin position="301"/>
        <end position="326"/>
    </location>
</feature>
<protein>
    <submittedName>
        <fullName evidence="6">MFS transporter</fullName>
    </submittedName>
</protein>
<feature type="transmembrane region" description="Helical" evidence="4">
    <location>
        <begin position="212"/>
        <end position="235"/>
    </location>
</feature>
<dbReference type="InterPro" id="IPR020846">
    <property type="entry name" value="MFS_dom"/>
</dbReference>
<keyword evidence="7" id="KW-1185">Reference proteome</keyword>
<dbReference type="InterPro" id="IPR011701">
    <property type="entry name" value="MFS"/>
</dbReference>
<evidence type="ECO:0000256" key="2">
    <source>
        <dbReference type="ARBA" id="ARBA00022989"/>
    </source>
</evidence>
<organism evidence="6 7">
    <name type="scientific">Pseudogemmobacter faecipullorum</name>
    <dbReference type="NCBI Taxonomy" id="2755041"/>
    <lineage>
        <taxon>Bacteria</taxon>
        <taxon>Pseudomonadati</taxon>
        <taxon>Pseudomonadota</taxon>
        <taxon>Alphaproteobacteria</taxon>
        <taxon>Rhodobacterales</taxon>
        <taxon>Paracoccaceae</taxon>
        <taxon>Pseudogemmobacter</taxon>
    </lineage>
</organism>
<name>A0ABS8CSK0_9RHOB</name>
<dbReference type="PANTHER" id="PTHR11360:SF308">
    <property type="entry name" value="BLL3089 PROTEIN"/>
    <property type="match status" value="1"/>
</dbReference>
<feature type="transmembrane region" description="Helical" evidence="4">
    <location>
        <begin position="338"/>
        <end position="358"/>
    </location>
</feature>
<feature type="transmembrane region" description="Helical" evidence="4">
    <location>
        <begin position="7"/>
        <end position="31"/>
    </location>
</feature>
<feature type="domain" description="Major facilitator superfamily (MFS) profile" evidence="5">
    <location>
        <begin position="10"/>
        <end position="388"/>
    </location>
</feature>
<evidence type="ECO:0000256" key="1">
    <source>
        <dbReference type="ARBA" id="ARBA00022692"/>
    </source>
</evidence>
<reference evidence="6 7" key="1">
    <citation type="submission" date="2020-07" db="EMBL/GenBank/DDBJ databases">
        <title>Pseudogemmobacter sp. nov., isolated from poultry manure in Taiwan.</title>
        <authorList>
            <person name="Lin S.-Y."/>
            <person name="Tang Y.-S."/>
            <person name="Young C.-C."/>
        </authorList>
    </citation>
    <scope>NUCLEOTIDE SEQUENCE [LARGE SCALE GENOMIC DNA]</scope>
    <source>
        <strain evidence="6 7">CC-YST710</strain>
    </source>
</reference>
<feature type="transmembrane region" description="Helical" evidence="4">
    <location>
        <begin position="276"/>
        <end position="295"/>
    </location>
</feature>
<dbReference type="SUPFAM" id="SSF103473">
    <property type="entry name" value="MFS general substrate transporter"/>
    <property type="match status" value="1"/>
</dbReference>
<feature type="transmembrane region" description="Helical" evidence="4">
    <location>
        <begin position="133"/>
        <end position="153"/>
    </location>
</feature>
<dbReference type="PROSITE" id="PS50850">
    <property type="entry name" value="MFS"/>
    <property type="match status" value="1"/>
</dbReference>
<feature type="transmembrane region" description="Helical" evidence="4">
    <location>
        <begin position="43"/>
        <end position="64"/>
    </location>
</feature>
<dbReference type="EMBL" id="JACDXX010000044">
    <property type="protein sequence ID" value="MCB5412343.1"/>
    <property type="molecule type" value="Genomic_DNA"/>
</dbReference>
<feature type="transmembrane region" description="Helical" evidence="4">
    <location>
        <begin position="100"/>
        <end position="121"/>
    </location>
</feature>
<keyword evidence="3 4" id="KW-0472">Membrane</keyword>
<dbReference type="Gene3D" id="1.20.1250.20">
    <property type="entry name" value="MFS general substrate transporter like domains"/>
    <property type="match status" value="1"/>
</dbReference>
<proteinExistence type="predicted"/>
<dbReference type="RefSeq" id="WP_226937763.1">
    <property type="nucleotide sequence ID" value="NZ_JACDXX010000044.1"/>
</dbReference>
<dbReference type="InterPro" id="IPR050327">
    <property type="entry name" value="Proton-linked_MCT"/>
</dbReference>
<dbReference type="InterPro" id="IPR036259">
    <property type="entry name" value="MFS_trans_sf"/>
</dbReference>
<feature type="transmembrane region" description="Helical" evidence="4">
    <location>
        <begin position="76"/>
        <end position="94"/>
    </location>
</feature>
<sequence>MFAARRWPVISALGVVQIFTWGSSYYLLAVLASPIEADTDWPMAWVVGAISVALVCAGLASPKVGRAISHFGGRPVLAAGCTLLALGLVVIAAAPNLPVFYAGWCVIGLGMGAGLYDPAFATLGRLYKKDARAAITALTLWGGFASTVCWPLSTWLLDQLGWRGAAASYAAIHLLICLPLIFGLIPKEPRHQPAPDQNVTGSATLLGPERMAFLVMALILVTAGLAVTVISVYLLKLLQAQGLSTEQAVTIGAFLGPAQVAARVMEMAGKGRHHPIWTLIVATASVAMGLVLLALDMGLPGLAVICYGAGNGIFSIARGALPLALFGPERYPALMGRLALPSLLAQAAAPILGVALIASVGAGGALTIVACLAIANLALSLTMWATCRHLLR</sequence>
<evidence type="ECO:0000313" key="7">
    <source>
        <dbReference type="Proteomes" id="UP001198571"/>
    </source>
</evidence>